<dbReference type="Proteomes" id="UP001589887">
    <property type="component" value="Unassembled WGS sequence"/>
</dbReference>
<comment type="caution">
    <text evidence="3">The sequence shown here is derived from an EMBL/GenBank/DDBJ whole genome shotgun (WGS) entry which is preliminary data.</text>
</comment>
<gene>
    <name evidence="3" type="ORF">ACFH04_34610</name>
</gene>
<keyword evidence="4" id="KW-1185">Reference proteome</keyword>
<feature type="region of interest" description="Disordered" evidence="1">
    <location>
        <begin position="133"/>
        <end position="189"/>
    </location>
</feature>
<dbReference type="RefSeq" id="WP_394323203.1">
    <property type="nucleotide sequence ID" value="NZ_JBHMQV010000009.1"/>
</dbReference>
<dbReference type="EMBL" id="JBHMQV010000009">
    <property type="protein sequence ID" value="MFC0848806.1"/>
    <property type="molecule type" value="Genomic_DNA"/>
</dbReference>
<proteinExistence type="predicted"/>
<evidence type="ECO:0000256" key="2">
    <source>
        <dbReference type="SAM" id="Phobius"/>
    </source>
</evidence>
<accession>A0ABV6TU47</accession>
<evidence type="ECO:0000313" key="3">
    <source>
        <dbReference type="EMBL" id="MFC0848806.1"/>
    </source>
</evidence>
<feature type="transmembrane region" description="Helical" evidence="2">
    <location>
        <begin position="32"/>
        <end position="50"/>
    </location>
</feature>
<evidence type="ECO:0000256" key="1">
    <source>
        <dbReference type="SAM" id="MobiDB-lite"/>
    </source>
</evidence>
<keyword evidence="2" id="KW-0812">Transmembrane</keyword>
<evidence type="ECO:0000313" key="4">
    <source>
        <dbReference type="Proteomes" id="UP001589887"/>
    </source>
</evidence>
<feature type="compositionally biased region" description="Low complexity" evidence="1">
    <location>
        <begin position="180"/>
        <end position="189"/>
    </location>
</feature>
<keyword evidence="2" id="KW-0472">Membrane</keyword>
<name>A0ABV6TU47_9ACTN</name>
<feature type="compositionally biased region" description="Pro residues" evidence="1">
    <location>
        <begin position="153"/>
        <end position="165"/>
    </location>
</feature>
<keyword evidence="2" id="KW-1133">Transmembrane helix</keyword>
<reference evidence="3 4" key="1">
    <citation type="submission" date="2024-09" db="EMBL/GenBank/DDBJ databases">
        <authorList>
            <person name="Sun Q."/>
            <person name="Mori K."/>
        </authorList>
    </citation>
    <scope>NUCLEOTIDE SEQUENCE [LARGE SCALE GENOMIC DNA]</scope>
    <source>
        <strain evidence="3 4">JCM 4557</strain>
    </source>
</reference>
<sequence length="189" mass="18848">MSGPARQLRGRAARLGRLLPPAGARSAARTPFVLLVVVLLGGGLISLLLLNSALNEGSFKLSELRRQTTELTDEQQALQHDVDGLSAPDALSRRATELGMVPGGSPLFLNPDGTVKGVPAAGAAQPAPALSPEMVQGAAVTAPAPATETPAPGAQPVPAPTPSGTPPRAAAPAAPPAPAPAKTSPTPGR</sequence>
<protein>
    <submittedName>
        <fullName evidence="3">Septum formation initiator</fullName>
    </submittedName>
</protein>
<feature type="compositionally biased region" description="Low complexity" evidence="1">
    <location>
        <begin position="135"/>
        <end position="152"/>
    </location>
</feature>
<organism evidence="3 4">
    <name type="scientific">Streptomyces noboritoensis</name>
    <dbReference type="NCBI Taxonomy" id="67337"/>
    <lineage>
        <taxon>Bacteria</taxon>
        <taxon>Bacillati</taxon>
        <taxon>Actinomycetota</taxon>
        <taxon>Actinomycetes</taxon>
        <taxon>Kitasatosporales</taxon>
        <taxon>Streptomycetaceae</taxon>
        <taxon>Streptomyces</taxon>
    </lineage>
</organism>